<feature type="non-terminal residue" evidence="5">
    <location>
        <position position="168"/>
    </location>
</feature>
<keyword evidence="2" id="KW-0489">Methyltransferase</keyword>
<dbReference type="InterPro" id="IPR029063">
    <property type="entry name" value="SAM-dependent_MTases_sf"/>
</dbReference>
<dbReference type="Proteomes" id="UP001497512">
    <property type="component" value="Chromosome 16"/>
</dbReference>
<evidence type="ECO:0000313" key="6">
    <source>
        <dbReference type="Proteomes" id="UP001497512"/>
    </source>
</evidence>
<reference evidence="5" key="1">
    <citation type="submission" date="2024-02" db="EMBL/GenBank/DDBJ databases">
        <authorList>
            <consortium name="ELIXIR-Norway"/>
            <consortium name="Elixir Norway"/>
        </authorList>
    </citation>
    <scope>NUCLEOTIDE SEQUENCE</scope>
</reference>
<protein>
    <recommendedName>
        <fullName evidence="4">Methyltransferase type 11 domain-containing protein</fullName>
    </recommendedName>
</protein>
<dbReference type="EMBL" id="OZ019908">
    <property type="protein sequence ID" value="CAK9207653.1"/>
    <property type="molecule type" value="Genomic_DNA"/>
</dbReference>
<comment type="similarity">
    <text evidence="1">Belongs to the methyltransferase superfamily.</text>
</comment>
<name>A0ABP0TXV8_9BRYO</name>
<dbReference type="SUPFAM" id="SSF53335">
    <property type="entry name" value="S-adenosyl-L-methionine-dependent methyltransferases"/>
    <property type="match status" value="1"/>
</dbReference>
<feature type="domain" description="Methyltransferase type 11" evidence="4">
    <location>
        <begin position="2"/>
        <end position="93"/>
    </location>
</feature>
<dbReference type="PANTHER" id="PTHR12176">
    <property type="entry name" value="SAM-DEPENDENT METHYLTRANSFERASE SUPERFAMILY PROTEIN"/>
    <property type="match status" value="1"/>
</dbReference>
<evidence type="ECO:0000256" key="1">
    <source>
        <dbReference type="ARBA" id="ARBA00008361"/>
    </source>
</evidence>
<evidence type="ECO:0000256" key="2">
    <source>
        <dbReference type="ARBA" id="ARBA00022603"/>
    </source>
</evidence>
<sequence>MVGCGNAAISEDMVKDGYQNIMNIDISAVVVEAMTVKYKDIPQLKYQKMDVRSMKAFKDGEFDSVLDKGKIFIISSYCLCDCARVLKVGGKYMLITYGDPRVRIPHLKTENFLWEIAIHVIPRSGSHRAKESTLRVITDPVTLNTDLSLNPFFNLDDPDLHYTYVCTK</sequence>
<evidence type="ECO:0000256" key="3">
    <source>
        <dbReference type="ARBA" id="ARBA00022679"/>
    </source>
</evidence>
<keyword evidence="6" id="KW-1185">Reference proteome</keyword>
<evidence type="ECO:0000259" key="4">
    <source>
        <dbReference type="Pfam" id="PF08241"/>
    </source>
</evidence>
<keyword evidence="3" id="KW-0808">Transferase</keyword>
<dbReference type="Pfam" id="PF08241">
    <property type="entry name" value="Methyltransf_11"/>
    <property type="match status" value="1"/>
</dbReference>
<dbReference type="CDD" id="cd02440">
    <property type="entry name" value="AdoMet_MTases"/>
    <property type="match status" value="1"/>
</dbReference>
<dbReference type="InterPro" id="IPR051419">
    <property type="entry name" value="Lys/N-term_MeTrsfase_sf"/>
</dbReference>
<proteinExistence type="inferred from homology"/>
<evidence type="ECO:0000313" key="5">
    <source>
        <dbReference type="EMBL" id="CAK9207653.1"/>
    </source>
</evidence>
<dbReference type="Gene3D" id="3.40.50.150">
    <property type="entry name" value="Vaccinia Virus protein VP39"/>
    <property type="match status" value="1"/>
</dbReference>
<accession>A0ABP0TXV8</accession>
<dbReference type="PANTHER" id="PTHR12176:SF79">
    <property type="entry name" value="METHYLTRANSFERASE TYPE 11 DOMAIN-CONTAINING PROTEIN"/>
    <property type="match status" value="1"/>
</dbReference>
<organism evidence="5 6">
    <name type="scientific">Sphagnum troendelagicum</name>
    <dbReference type="NCBI Taxonomy" id="128251"/>
    <lineage>
        <taxon>Eukaryota</taxon>
        <taxon>Viridiplantae</taxon>
        <taxon>Streptophyta</taxon>
        <taxon>Embryophyta</taxon>
        <taxon>Bryophyta</taxon>
        <taxon>Sphagnophytina</taxon>
        <taxon>Sphagnopsida</taxon>
        <taxon>Sphagnales</taxon>
        <taxon>Sphagnaceae</taxon>
        <taxon>Sphagnum</taxon>
    </lineage>
</organism>
<dbReference type="InterPro" id="IPR013216">
    <property type="entry name" value="Methyltransf_11"/>
</dbReference>
<gene>
    <name evidence="5" type="ORF">CSSPTR1EN2_LOCUS8914</name>
</gene>